<comment type="caution">
    <text evidence="3">The sequence shown here is derived from an EMBL/GenBank/DDBJ whole genome shotgun (WGS) entry which is preliminary data.</text>
</comment>
<keyword evidence="1" id="KW-1133">Transmembrane helix</keyword>
<name>A0A3D8P4K2_9THEO</name>
<dbReference type="EMBL" id="QSLN01000003">
    <property type="protein sequence ID" value="RDV84065.1"/>
    <property type="molecule type" value="Genomic_DNA"/>
</dbReference>
<evidence type="ECO:0000259" key="2">
    <source>
        <dbReference type="Pfam" id="PF07811"/>
    </source>
</evidence>
<evidence type="ECO:0000256" key="1">
    <source>
        <dbReference type="SAM" id="Phobius"/>
    </source>
</evidence>
<feature type="domain" description="TadE-like" evidence="2">
    <location>
        <begin position="8"/>
        <end position="50"/>
    </location>
</feature>
<feature type="transmembrane region" description="Helical" evidence="1">
    <location>
        <begin position="20"/>
        <end position="41"/>
    </location>
</feature>
<proteinExistence type="predicted"/>
<dbReference type="AlphaFoldDB" id="A0A3D8P4K2"/>
<gene>
    <name evidence="3" type="ORF">DXX99_04345</name>
</gene>
<keyword evidence="4" id="KW-1185">Reference proteome</keyword>
<organism evidence="3 4">
    <name type="scientific">Ammonifex thiophilus</name>
    <dbReference type="NCBI Taxonomy" id="444093"/>
    <lineage>
        <taxon>Bacteria</taxon>
        <taxon>Bacillati</taxon>
        <taxon>Bacillota</taxon>
        <taxon>Clostridia</taxon>
        <taxon>Thermoanaerobacterales</taxon>
        <taxon>Thermoanaerobacteraceae</taxon>
        <taxon>Ammonifex</taxon>
    </lineage>
</organism>
<keyword evidence="1" id="KW-0812">Transmembrane</keyword>
<accession>A0A3D8P4K2</accession>
<dbReference type="InterPro" id="IPR012495">
    <property type="entry name" value="TadE-like_dom"/>
</dbReference>
<protein>
    <submittedName>
        <fullName evidence="3">Pilus assembly protein</fullName>
    </submittedName>
</protein>
<dbReference type="Pfam" id="PF07811">
    <property type="entry name" value="TadE"/>
    <property type="match status" value="1"/>
</dbReference>
<evidence type="ECO:0000313" key="3">
    <source>
        <dbReference type="EMBL" id="RDV84065.1"/>
    </source>
</evidence>
<keyword evidence="1" id="KW-0472">Membrane</keyword>
<dbReference type="OrthoDB" id="1683505at2"/>
<dbReference type="RefSeq" id="WP_115792285.1">
    <property type="nucleotide sequence ID" value="NZ_QSLN01000003.1"/>
</dbReference>
<evidence type="ECO:0000313" key="4">
    <source>
        <dbReference type="Proteomes" id="UP000256329"/>
    </source>
</evidence>
<dbReference type="Proteomes" id="UP000256329">
    <property type="component" value="Unassembled WGS sequence"/>
</dbReference>
<reference evidence="3 4" key="1">
    <citation type="submission" date="2018-08" db="EMBL/GenBank/DDBJ databases">
        <title>Form III RuBisCO-mediated autotrophy in Thermodesulfobium bacteria.</title>
        <authorList>
            <person name="Toshchakov S.V."/>
            <person name="Kublanov I.V."/>
            <person name="Frolov E."/>
            <person name="Bonch-Osmolovskaya E.A."/>
            <person name="Tourova T.P."/>
            <person name="Chernych N.A."/>
            <person name="Lebedinsky A.V."/>
        </authorList>
    </citation>
    <scope>NUCLEOTIDE SEQUENCE [LARGE SCALE GENOMIC DNA]</scope>
    <source>
        <strain evidence="3 4">SR</strain>
    </source>
</reference>
<sequence>MVVREEKGQAAVELALTLPLLLLILFTLVEFGRVFFAYLVITNAAREGARLAAVGGSDVAIVNRVKDAAAGLEQSKLQVEVSPPASDRVSGATAVVKVSYPINLFLPLPQGILSNPVVLKAQVSMRVE</sequence>